<sequence length="160" mass="18105">MNIDRGRNGTIQPSFQRIEHFFTGVVVYGKLNESDLQKLQQQARAYPQRLKFIIEQAKYLPEFSQALRHADDEVKGCEAQVWLKVSGSSKGYQLMLDSPSRVIKGLLALLYHALNGATAEQVKHFDLDAYFAALQLNELVSVSRRNGLRNVVARIQQQAS</sequence>
<reference evidence="4" key="1">
    <citation type="journal article" date="2018" name="Front. Microbiol.">
        <title>Genome-Based Analysis Reveals the Taxonomy and Diversity of the Family Idiomarinaceae.</title>
        <authorList>
            <person name="Liu Y."/>
            <person name="Lai Q."/>
            <person name="Shao Z."/>
        </authorList>
    </citation>
    <scope>NUCLEOTIDE SEQUENCE [LARGE SCALE GENOMIC DNA]</scope>
    <source>
        <strain evidence="4">c121</strain>
    </source>
</reference>
<dbReference type="STRING" id="1122124.GCA_000423165_00484"/>
<evidence type="ECO:0000313" key="3">
    <source>
        <dbReference type="EMBL" id="RUO74619.1"/>
    </source>
</evidence>
<accession>A0A432Z9P2</accession>
<proteinExistence type="inferred from homology"/>
<feature type="domain" description="Fe-S metabolism associated" evidence="2">
    <location>
        <begin position="43"/>
        <end position="158"/>
    </location>
</feature>
<name>A0A432Z9P2_9GAMM</name>
<dbReference type="PANTHER" id="PTHR43597">
    <property type="entry name" value="SULFUR ACCEPTOR PROTEIN CSDE"/>
    <property type="match status" value="1"/>
</dbReference>
<dbReference type="InterPro" id="IPR003808">
    <property type="entry name" value="Fe-S_metab-assoc_dom"/>
</dbReference>
<evidence type="ECO:0000313" key="4">
    <source>
        <dbReference type="Proteomes" id="UP000287022"/>
    </source>
</evidence>
<dbReference type="Pfam" id="PF02657">
    <property type="entry name" value="SufE"/>
    <property type="match status" value="1"/>
</dbReference>
<evidence type="ECO:0000256" key="1">
    <source>
        <dbReference type="ARBA" id="ARBA00010282"/>
    </source>
</evidence>
<dbReference type="PANTHER" id="PTHR43597:SF5">
    <property type="entry name" value="SUFE-LIKE PROTEIN 2, CHLOROPLASTIC"/>
    <property type="match status" value="1"/>
</dbReference>
<gene>
    <name evidence="3" type="ORF">CWI80_04565</name>
</gene>
<dbReference type="Gene3D" id="3.90.1010.10">
    <property type="match status" value="1"/>
</dbReference>
<comment type="caution">
    <text evidence="3">The sequence shown here is derived from an EMBL/GenBank/DDBJ whole genome shotgun (WGS) entry which is preliminary data.</text>
</comment>
<keyword evidence="4" id="KW-1185">Reference proteome</keyword>
<comment type="similarity">
    <text evidence="1">Belongs to the SufE family.</text>
</comment>
<dbReference type="AlphaFoldDB" id="A0A432Z9P2"/>
<dbReference type="SUPFAM" id="SSF82649">
    <property type="entry name" value="SufE/NifU"/>
    <property type="match status" value="1"/>
</dbReference>
<evidence type="ECO:0000259" key="2">
    <source>
        <dbReference type="Pfam" id="PF02657"/>
    </source>
</evidence>
<dbReference type="Proteomes" id="UP000287022">
    <property type="component" value="Unassembled WGS sequence"/>
</dbReference>
<protein>
    <recommendedName>
        <fullName evidence="2">Fe-S metabolism associated domain-containing protein</fullName>
    </recommendedName>
</protein>
<dbReference type="EMBL" id="PIQE01000001">
    <property type="protein sequence ID" value="RUO74619.1"/>
    <property type="molecule type" value="Genomic_DNA"/>
</dbReference>
<organism evidence="3 4">
    <name type="scientific">Pseudidiomarina sediminum</name>
    <dbReference type="NCBI Taxonomy" id="431675"/>
    <lineage>
        <taxon>Bacteria</taxon>
        <taxon>Pseudomonadati</taxon>
        <taxon>Pseudomonadota</taxon>
        <taxon>Gammaproteobacteria</taxon>
        <taxon>Alteromonadales</taxon>
        <taxon>Idiomarinaceae</taxon>
        <taxon>Pseudidiomarina</taxon>
    </lineage>
</organism>